<dbReference type="GO" id="GO:0005730">
    <property type="term" value="C:nucleolus"/>
    <property type="evidence" value="ECO:0007669"/>
    <property type="project" value="UniProtKB-SubCell"/>
</dbReference>
<feature type="domain" description="Brix" evidence="5">
    <location>
        <begin position="36"/>
        <end position="233"/>
    </location>
</feature>
<dbReference type="GO" id="GO:0000027">
    <property type="term" value="P:ribosomal large subunit assembly"/>
    <property type="evidence" value="ECO:0007669"/>
    <property type="project" value="TreeGrafter"/>
</dbReference>
<dbReference type="SMART" id="SM00879">
    <property type="entry name" value="Brix"/>
    <property type="match status" value="1"/>
</dbReference>
<keyword evidence="4" id="KW-0539">Nucleus</keyword>
<dbReference type="Pfam" id="PF04427">
    <property type="entry name" value="Brix"/>
    <property type="match status" value="1"/>
</dbReference>
<comment type="subcellular location">
    <subcellularLocation>
        <location evidence="1">Nucleus</location>
        <location evidence="1">Nucleolus</location>
    </subcellularLocation>
</comment>
<proteinExistence type="inferred from homology"/>
<dbReference type="AlphaFoldDB" id="J7G1J3"/>
<reference evidence="6 7" key="1">
    <citation type="journal article" date="2012" name="Genome Biol. Evol.">
        <title>Nucleomorph genome sequence of the cryptophyte alga Chroomonas mesostigmatica CCMP1168 reveals lineage-specific gene loss and genome complexity.</title>
        <authorList>
            <person name="Moore C.E."/>
            <person name="Curtis B."/>
            <person name="Mills T."/>
            <person name="Tanifuji G."/>
            <person name="Archibald J.M."/>
        </authorList>
    </citation>
    <scope>NUCLEOTIDE SEQUENCE [LARGE SCALE GENOMIC DNA]</scope>
    <source>
        <strain evidence="6 7">CCMP1168</strain>
    </source>
</reference>
<dbReference type="PANTHER" id="PTHR13634">
    <property type="entry name" value="RIBOSOME BIOGENESIS PROTEIN BRIX"/>
    <property type="match status" value="1"/>
</dbReference>
<accession>J7G1J3</accession>
<dbReference type="EMBL" id="CP003680">
    <property type="protein sequence ID" value="AFP65357.1"/>
    <property type="molecule type" value="Genomic_DNA"/>
</dbReference>
<dbReference type="GO" id="GO:0019843">
    <property type="term" value="F:rRNA binding"/>
    <property type="evidence" value="ECO:0007669"/>
    <property type="project" value="InterPro"/>
</dbReference>
<name>J7G1J3_9CRYP</name>
<gene>
    <name evidence="6" type="primary">brx1</name>
    <name evidence="6" type="ORF">CMESO_171</name>
</gene>
<evidence type="ECO:0000313" key="6">
    <source>
        <dbReference type="EMBL" id="AFP65357.1"/>
    </source>
</evidence>
<evidence type="ECO:0000256" key="4">
    <source>
        <dbReference type="ARBA" id="ARBA00023242"/>
    </source>
</evidence>
<geneLocation type="nucleomorph" evidence="6"/>
<keyword evidence="6" id="KW-0542">Nucleomorph</keyword>
<evidence type="ECO:0000256" key="2">
    <source>
        <dbReference type="ARBA" id="ARBA00006369"/>
    </source>
</evidence>
<dbReference type="Proteomes" id="UP000243348">
    <property type="component" value="Nucleomorph 1"/>
</dbReference>
<organism evidence="6 7">
    <name type="scientific">Chroomonas mesostigmatica CCMP1168</name>
    <dbReference type="NCBI Taxonomy" id="1195612"/>
    <lineage>
        <taxon>Eukaryota</taxon>
        <taxon>Cryptophyceae</taxon>
        <taxon>Pyrenomonadales</taxon>
        <taxon>Chroomonadaceae</taxon>
        <taxon>Chroomonas</taxon>
    </lineage>
</organism>
<dbReference type="InterPro" id="IPR026532">
    <property type="entry name" value="BRX1"/>
</dbReference>
<protein>
    <submittedName>
        <fullName evidence="6">Ribosome biogenesis protein BRX1</fullName>
    </submittedName>
</protein>
<dbReference type="InterPro" id="IPR007109">
    <property type="entry name" value="Brix"/>
</dbReference>
<dbReference type="PROSITE" id="PS50833">
    <property type="entry name" value="BRIX"/>
    <property type="match status" value="1"/>
</dbReference>
<evidence type="ECO:0000256" key="1">
    <source>
        <dbReference type="ARBA" id="ARBA00004604"/>
    </source>
</evidence>
<keyword evidence="3" id="KW-0690">Ribosome biogenesis</keyword>
<evidence type="ECO:0000256" key="3">
    <source>
        <dbReference type="ARBA" id="ARBA00022517"/>
    </source>
</evidence>
<comment type="similarity">
    <text evidence="2">Belongs to the BRX1 family.</text>
</comment>
<dbReference type="PANTHER" id="PTHR13634:SF0">
    <property type="entry name" value="RIBOSOME BIOGENESIS PROTEIN BRX1 HOMOLOG"/>
    <property type="match status" value="1"/>
</dbReference>
<dbReference type="GO" id="GO:0006364">
    <property type="term" value="P:rRNA processing"/>
    <property type="evidence" value="ECO:0007669"/>
    <property type="project" value="InterPro"/>
</dbReference>
<evidence type="ECO:0000313" key="7">
    <source>
        <dbReference type="Proteomes" id="UP000243348"/>
    </source>
</evidence>
<evidence type="ECO:0000259" key="5">
    <source>
        <dbReference type="PROSITE" id="PS50833"/>
    </source>
</evidence>
<sequence>MKQINIDFNSKREYENFKNIIIYAKSKIKKENYRKQRPIIGSNLPNKNKIIFCIKDLLKIAPHSKFVKMQAIEDTQCKQLFKSQKKFVFFFLERKKQSKTLFWLNSFPIGPVVQLSIDSISSSRNFYFLGNCKKWSLSILSFDKNFTNKPHLNLIKKIFTEFFSSKRNNIKAEPFLDHVVSFCFYNSNIWIRIYQITISKNFNKNNLSRLENLIEIGPRLNFNVSKIWSDLKKKNLIYNSKSFKTKLK</sequence>